<dbReference type="RefSeq" id="WP_104699574.1">
    <property type="nucleotide sequence ID" value="NZ_FZPP01000007.1"/>
</dbReference>
<comment type="caution">
    <text evidence="1">The sequence shown here is derived from an EMBL/GenBank/DDBJ whole genome shotgun (WGS) entry which is preliminary data.</text>
</comment>
<accession>A0A3D8I5D3</accession>
<protein>
    <submittedName>
        <fullName evidence="1">Uncharacterized protein</fullName>
    </submittedName>
</protein>
<organism evidence="1 2">
    <name type="scientific">Helicobacter marmotae</name>
    <dbReference type="NCBI Taxonomy" id="152490"/>
    <lineage>
        <taxon>Bacteria</taxon>
        <taxon>Pseudomonadati</taxon>
        <taxon>Campylobacterota</taxon>
        <taxon>Epsilonproteobacteria</taxon>
        <taxon>Campylobacterales</taxon>
        <taxon>Helicobacteraceae</taxon>
        <taxon>Helicobacter</taxon>
    </lineage>
</organism>
<reference evidence="1 2" key="1">
    <citation type="submission" date="2018-04" db="EMBL/GenBank/DDBJ databases">
        <title>Novel Campyloabacter and Helicobacter Species and Strains.</title>
        <authorList>
            <person name="Mannion A.J."/>
            <person name="Shen Z."/>
            <person name="Fox J.G."/>
        </authorList>
    </citation>
    <scope>NUCLEOTIDE SEQUENCE [LARGE SCALE GENOMIC DNA]</scope>
    <source>
        <strain evidence="1 2">MIT 98-6070</strain>
    </source>
</reference>
<gene>
    <name evidence="1" type="ORF">CQA63_03695</name>
</gene>
<proteinExistence type="predicted"/>
<sequence length="240" mass="26948">MLKALEKISHALKHTQTPKLYNAQLPLLIKVIAKLKGDTYLLQVGAQKIETKSHKALQIGERYWAEMAKSSLGHITLKNLIPQPKIIEMFSHAPLQFSLQDLQELGKESDIFEGFKEFLSAKLAEAKSKEEFIFLGNLLLGLKNGVLSLVIGEKNEVLQIKKIATNKVRFSAIMPLLGIIEGEISLPHKHLSIKVLYESTKILLEKHLELLVGFNVASITLEKSLSPLYEYKESLLDVRG</sequence>
<dbReference type="AlphaFoldDB" id="A0A3D8I5D3"/>
<dbReference type="Proteomes" id="UP000256599">
    <property type="component" value="Unassembled WGS sequence"/>
</dbReference>
<keyword evidence="2" id="KW-1185">Reference proteome</keyword>
<dbReference type="OrthoDB" id="5329898at2"/>
<evidence type="ECO:0000313" key="1">
    <source>
        <dbReference type="EMBL" id="RDU60327.1"/>
    </source>
</evidence>
<evidence type="ECO:0000313" key="2">
    <source>
        <dbReference type="Proteomes" id="UP000256599"/>
    </source>
</evidence>
<dbReference type="EMBL" id="NXLR01000004">
    <property type="protein sequence ID" value="RDU60327.1"/>
    <property type="molecule type" value="Genomic_DNA"/>
</dbReference>
<name>A0A3D8I5D3_9HELI</name>